<evidence type="ECO:0008006" key="10">
    <source>
        <dbReference type="Google" id="ProtNLM"/>
    </source>
</evidence>
<dbReference type="Gene3D" id="3.40.390.10">
    <property type="entry name" value="Collagenase (Catalytic Domain)"/>
    <property type="match status" value="1"/>
</dbReference>
<evidence type="ECO:0000256" key="7">
    <source>
        <dbReference type="SAM" id="MobiDB-lite"/>
    </source>
</evidence>
<keyword evidence="9" id="KW-1185">Reference proteome</keyword>
<dbReference type="Proteomes" id="UP001302126">
    <property type="component" value="Unassembled WGS sequence"/>
</dbReference>
<evidence type="ECO:0000256" key="4">
    <source>
        <dbReference type="ARBA" id="ARBA00022801"/>
    </source>
</evidence>
<dbReference type="GO" id="GO:0046872">
    <property type="term" value="F:metal ion binding"/>
    <property type="evidence" value="ECO:0007669"/>
    <property type="project" value="UniProtKB-KW"/>
</dbReference>
<dbReference type="PANTHER" id="PTHR15910">
    <property type="entry name" value="ARCHAEMETZINCIN"/>
    <property type="match status" value="1"/>
</dbReference>
<comment type="caution">
    <text evidence="8">The sequence shown here is derived from an EMBL/GenBank/DDBJ whole genome shotgun (WGS) entry which is preliminary data.</text>
</comment>
<evidence type="ECO:0000256" key="1">
    <source>
        <dbReference type="ARBA" id="ARBA00001947"/>
    </source>
</evidence>
<comment type="cofactor">
    <cofactor evidence="1">
        <name>Zn(2+)</name>
        <dbReference type="ChEBI" id="CHEBI:29105"/>
    </cofactor>
</comment>
<keyword evidence="4" id="KW-0378">Hydrolase</keyword>
<reference evidence="8" key="1">
    <citation type="journal article" date="2023" name="Mol. Phylogenet. Evol.">
        <title>Genome-scale phylogeny and comparative genomics of the fungal order Sordariales.</title>
        <authorList>
            <person name="Hensen N."/>
            <person name="Bonometti L."/>
            <person name="Westerberg I."/>
            <person name="Brannstrom I.O."/>
            <person name="Guillou S."/>
            <person name="Cros-Aarteil S."/>
            <person name="Calhoun S."/>
            <person name="Haridas S."/>
            <person name="Kuo A."/>
            <person name="Mondo S."/>
            <person name="Pangilinan J."/>
            <person name="Riley R."/>
            <person name="LaButti K."/>
            <person name="Andreopoulos B."/>
            <person name="Lipzen A."/>
            <person name="Chen C."/>
            <person name="Yan M."/>
            <person name="Daum C."/>
            <person name="Ng V."/>
            <person name="Clum A."/>
            <person name="Steindorff A."/>
            <person name="Ohm R.A."/>
            <person name="Martin F."/>
            <person name="Silar P."/>
            <person name="Natvig D.O."/>
            <person name="Lalanne C."/>
            <person name="Gautier V."/>
            <person name="Ament-Velasquez S.L."/>
            <person name="Kruys A."/>
            <person name="Hutchinson M.I."/>
            <person name="Powell A.J."/>
            <person name="Barry K."/>
            <person name="Miller A.N."/>
            <person name="Grigoriev I.V."/>
            <person name="Debuchy R."/>
            <person name="Gladieux P."/>
            <person name="Hiltunen Thoren M."/>
            <person name="Johannesson H."/>
        </authorList>
    </citation>
    <scope>NUCLEOTIDE SEQUENCE</scope>
    <source>
        <strain evidence="8">PSN309</strain>
    </source>
</reference>
<reference evidence="8" key="2">
    <citation type="submission" date="2023-05" db="EMBL/GenBank/DDBJ databases">
        <authorList>
            <consortium name="Lawrence Berkeley National Laboratory"/>
            <person name="Steindorff A."/>
            <person name="Hensen N."/>
            <person name="Bonometti L."/>
            <person name="Westerberg I."/>
            <person name="Brannstrom I.O."/>
            <person name="Guillou S."/>
            <person name="Cros-Aarteil S."/>
            <person name="Calhoun S."/>
            <person name="Haridas S."/>
            <person name="Kuo A."/>
            <person name="Mondo S."/>
            <person name="Pangilinan J."/>
            <person name="Riley R."/>
            <person name="Labutti K."/>
            <person name="Andreopoulos B."/>
            <person name="Lipzen A."/>
            <person name="Chen C."/>
            <person name="Yanf M."/>
            <person name="Daum C."/>
            <person name="Ng V."/>
            <person name="Clum A."/>
            <person name="Ohm R."/>
            <person name="Martin F."/>
            <person name="Silar P."/>
            <person name="Natvig D."/>
            <person name="Lalanne C."/>
            <person name="Gautier V."/>
            <person name="Ament-Velasquez S.L."/>
            <person name="Kruys A."/>
            <person name="Hutchinson M.I."/>
            <person name="Powell A.J."/>
            <person name="Barry K."/>
            <person name="Miller A.N."/>
            <person name="Grigoriev I.V."/>
            <person name="Debuchy R."/>
            <person name="Gladieux P."/>
            <person name="Thoren M.H."/>
            <person name="Johannesson H."/>
        </authorList>
    </citation>
    <scope>NUCLEOTIDE SEQUENCE</scope>
    <source>
        <strain evidence="8">PSN309</strain>
    </source>
</reference>
<dbReference type="InterPro" id="IPR024079">
    <property type="entry name" value="MetalloPept_cat_dom_sf"/>
</dbReference>
<dbReference type="SUPFAM" id="SSF55486">
    <property type="entry name" value="Metalloproteases ('zincins'), catalytic domain"/>
    <property type="match status" value="1"/>
</dbReference>
<dbReference type="Pfam" id="PF07998">
    <property type="entry name" value="Peptidase_M54"/>
    <property type="match status" value="1"/>
</dbReference>
<dbReference type="CDD" id="cd11375">
    <property type="entry name" value="Peptidase_M54"/>
    <property type="match status" value="1"/>
</dbReference>
<gene>
    <name evidence="8" type="ORF">QBC35DRAFT_495014</name>
</gene>
<keyword evidence="5" id="KW-0862">Zinc</keyword>
<keyword evidence="6" id="KW-0482">Metalloprotease</keyword>
<organism evidence="8 9">
    <name type="scientific">Podospora australis</name>
    <dbReference type="NCBI Taxonomy" id="1536484"/>
    <lineage>
        <taxon>Eukaryota</taxon>
        <taxon>Fungi</taxon>
        <taxon>Dikarya</taxon>
        <taxon>Ascomycota</taxon>
        <taxon>Pezizomycotina</taxon>
        <taxon>Sordariomycetes</taxon>
        <taxon>Sordariomycetidae</taxon>
        <taxon>Sordariales</taxon>
        <taxon>Podosporaceae</taxon>
        <taxon>Podospora</taxon>
    </lineage>
</organism>
<sequence>MVCTHENLQLDVSSHVPESGYTRLPHEQRLAAAITSRRARGSPESFPTEDDLSHTFPGPLVLPNDLLSFETDSDRPQSLDLWFRGGYRNALSQRRKTIYIAQSPTIPQDIDRALSRWVDTTPRVPKSSLPKGIDPGTVSPPKVEDICDYLRAFYHPLEVKQAPFTLTYGKWDEASAPGNTRHKGSAVQLQIDDRVAFRIRARPAPDNLYRGQLNLSDILDVSLEALPKDAYALILLIDQDMYEDEEDNFCCGRAYGGSRVAVVSSSRYNPLLDSISGIEREHAWPASHCKDFVDSMCQASSRKTKRRKIEESRTSVDSTFPIQAALDAFIASKPEDDDVEALWFSRMSLTVAHELGHCFAFAHCPYYACAMQGTGSIKEDMRQPPYLCPVCLAKVTKAIQGLPPYQGVADTHYHLDRYQALLMFCRADRWKDVKRFASFGAWLEQRIKSLAQAQRKTVLDQENRSTGNTKPNPIVT</sequence>
<evidence type="ECO:0000256" key="6">
    <source>
        <dbReference type="ARBA" id="ARBA00023049"/>
    </source>
</evidence>
<keyword evidence="3" id="KW-0479">Metal-binding</keyword>
<accession>A0AAN6WVR5</accession>
<dbReference type="AlphaFoldDB" id="A0AAN6WVR5"/>
<dbReference type="InterPro" id="IPR012962">
    <property type="entry name" value="Pept_M54_archaemetzincn"/>
</dbReference>
<evidence type="ECO:0000256" key="3">
    <source>
        <dbReference type="ARBA" id="ARBA00022723"/>
    </source>
</evidence>
<dbReference type="GO" id="GO:0006508">
    <property type="term" value="P:proteolysis"/>
    <property type="evidence" value="ECO:0007669"/>
    <property type="project" value="UniProtKB-KW"/>
</dbReference>
<evidence type="ECO:0000256" key="2">
    <source>
        <dbReference type="ARBA" id="ARBA00022670"/>
    </source>
</evidence>
<dbReference type="EMBL" id="MU864382">
    <property type="protein sequence ID" value="KAK4188876.1"/>
    <property type="molecule type" value="Genomic_DNA"/>
</dbReference>
<dbReference type="PANTHER" id="PTHR15910:SF1">
    <property type="entry name" value="ARCHAEMETZINCIN-2"/>
    <property type="match status" value="1"/>
</dbReference>
<feature type="region of interest" description="Disordered" evidence="7">
    <location>
        <begin position="36"/>
        <end position="55"/>
    </location>
</feature>
<protein>
    <recommendedName>
        <fullName evidence="10">Archaemetzincin-2</fullName>
    </recommendedName>
</protein>
<name>A0AAN6WVR5_9PEZI</name>
<evidence type="ECO:0000313" key="8">
    <source>
        <dbReference type="EMBL" id="KAK4188876.1"/>
    </source>
</evidence>
<proteinExistence type="predicted"/>
<evidence type="ECO:0000313" key="9">
    <source>
        <dbReference type="Proteomes" id="UP001302126"/>
    </source>
</evidence>
<dbReference type="GO" id="GO:0008237">
    <property type="term" value="F:metallopeptidase activity"/>
    <property type="evidence" value="ECO:0007669"/>
    <property type="project" value="UniProtKB-KW"/>
</dbReference>
<keyword evidence="2" id="KW-0645">Protease</keyword>
<evidence type="ECO:0000256" key="5">
    <source>
        <dbReference type="ARBA" id="ARBA00022833"/>
    </source>
</evidence>